<evidence type="ECO:0000256" key="4">
    <source>
        <dbReference type="ARBA" id="ARBA00022833"/>
    </source>
</evidence>
<evidence type="ECO:0000256" key="6">
    <source>
        <dbReference type="RuleBase" id="RU003983"/>
    </source>
</evidence>
<evidence type="ECO:0000256" key="3">
    <source>
        <dbReference type="ARBA" id="ARBA00022801"/>
    </source>
</evidence>
<evidence type="ECO:0000313" key="9">
    <source>
        <dbReference type="Proteomes" id="UP001201812"/>
    </source>
</evidence>
<dbReference type="GO" id="GO:0004222">
    <property type="term" value="F:metalloendopeptidase activity"/>
    <property type="evidence" value="ECO:0007669"/>
    <property type="project" value="InterPro"/>
</dbReference>
<feature type="domain" description="Peptidase M48" evidence="7">
    <location>
        <begin position="6"/>
        <end position="84"/>
    </location>
</feature>
<keyword evidence="3 6" id="KW-0378">Hydrolase</keyword>
<sequence>MIIFQFITGLSGKFAGLPMSFINRRAESSADRFAAKLGYADILPSALIKTGKKNLSLPVDDHLYSMFRHSHPLIPERIAALKKYA</sequence>
<evidence type="ECO:0000256" key="5">
    <source>
        <dbReference type="ARBA" id="ARBA00023049"/>
    </source>
</evidence>
<gene>
    <name evidence="8" type="ORF">DdX_18031</name>
</gene>
<dbReference type="Pfam" id="PF01435">
    <property type="entry name" value="Peptidase_M48"/>
    <property type="match status" value="1"/>
</dbReference>
<comment type="similarity">
    <text evidence="6">Belongs to the peptidase M48 family.</text>
</comment>
<comment type="caution">
    <text evidence="8">The sequence shown here is derived from an EMBL/GenBank/DDBJ whole genome shotgun (WGS) entry which is preliminary data.</text>
</comment>
<dbReference type="EMBL" id="JAKKPZ010000228">
    <property type="protein sequence ID" value="KAI1698222.1"/>
    <property type="molecule type" value="Genomic_DNA"/>
</dbReference>
<dbReference type="GO" id="GO:0046872">
    <property type="term" value="F:metal ion binding"/>
    <property type="evidence" value="ECO:0007669"/>
    <property type="project" value="UniProtKB-KW"/>
</dbReference>
<evidence type="ECO:0000259" key="7">
    <source>
        <dbReference type="Pfam" id="PF01435"/>
    </source>
</evidence>
<dbReference type="InterPro" id="IPR001915">
    <property type="entry name" value="Peptidase_M48"/>
</dbReference>
<dbReference type="GO" id="GO:0006508">
    <property type="term" value="P:proteolysis"/>
    <property type="evidence" value="ECO:0007669"/>
    <property type="project" value="UniProtKB-KW"/>
</dbReference>
<keyword evidence="9" id="KW-1185">Reference proteome</keyword>
<accession>A0AAD4QT30</accession>
<protein>
    <submittedName>
        <fullName evidence="8">Peptidase family m48 domain-containing protein</fullName>
    </submittedName>
</protein>
<keyword evidence="5 6" id="KW-0482">Metalloprotease</keyword>
<organism evidence="8 9">
    <name type="scientific">Ditylenchus destructor</name>
    <dbReference type="NCBI Taxonomy" id="166010"/>
    <lineage>
        <taxon>Eukaryota</taxon>
        <taxon>Metazoa</taxon>
        <taxon>Ecdysozoa</taxon>
        <taxon>Nematoda</taxon>
        <taxon>Chromadorea</taxon>
        <taxon>Rhabditida</taxon>
        <taxon>Tylenchina</taxon>
        <taxon>Tylenchomorpha</taxon>
        <taxon>Sphaerularioidea</taxon>
        <taxon>Anguinidae</taxon>
        <taxon>Anguininae</taxon>
        <taxon>Ditylenchus</taxon>
    </lineage>
</organism>
<evidence type="ECO:0000256" key="2">
    <source>
        <dbReference type="ARBA" id="ARBA00022723"/>
    </source>
</evidence>
<evidence type="ECO:0000256" key="1">
    <source>
        <dbReference type="ARBA" id="ARBA00022670"/>
    </source>
</evidence>
<keyword evidence="4 6" id="KW-0862">Zinc</keyword>
<dbReference type="PANTHER" id="PTHR10120">
    <property type="entry name" value="CAAX PRENYL PROTEASE 1"/>
    <property type="match status" value="1"/>
</dbReference>
<evidence type="ECO:0000313" key="8">
    <source>
        <dbReference type="EMBL" id="KAI1698222.1"/>
    </source>
</evidence>
<proteinExistence type="inferred from homology"/>
<dbReference type="AlphaFoldDB" id="A0AAD4QT30"/>
<keyword evidence="1 6" id="KW-0645">Protease</keyword>
<dbReference type="Proteomes" id="UP001201812">
    <property type="component" value="Unassembled WGS sequence"/>
</dbReference>
<name>A0AAD4QT30_9BILA</name>
<keyword evidence="2" id="KW-0479">Metal-binding</keyword>
<reference evidence="8" key="1">
    <citation type="submission" date="2022-01" db="EMBL/GenBank/DDBJ databases">
        <title>Genome Sequence Resource for Two Populations of Ditylenchus destructor, the Migratory Endoparasitic Phytonematode.</title>
        <authorList>
            <person name="Zhang H."/>
            <person name="Lin R."/>
            <person name="Xie B."/>
        </authorList>
    </citation>
    <scope>NUCLEOTIDE SEQUENCE</scope>
    <source>
        <strain evidence="8">BazhouSP</strain>
    </source>
</reference>
<comment type="cofactor">
    <cofactor evidence="6">
        <name>Zn(2+)</name>
        <dbReference type="ChEBI" id="CHEBI:29105"/>
    </cofactor>
    <text evidence="6">Binds 1 zinc ion per subunit.</text>
</comment>